<dbReference type="EMBL" id="ARYK01000011">
    <property type="protein sequence ID" value="KCZ87921.1"/>
    <property type="molecule type" value="Genomic_DNA"/>
</dbReference>
<dbReference type="AlphaFoldDB" id="A0A059FBI5"/>
<dbReference type="PATRIC" id="fig|1280950.3.peg.3231"/>
<protein>
    <recommendedName>
        <fullName evidence="1">GST N-terminal domain-containing protein</fullName>
    </recommendedName>
</protein>
<dbReference type="Proteomes" id="UP000025171">
    <property type="component" value="Unassembled WGS sequence"/>
</dbReference>
<dbReference type="eggNOG" id="COG0625">
    <property type="taxonomic scope" value="Bacteria"/>
</dbReference>
<evidence type="ECO:0000313" key="2">
    <source>
        <dbReference type="EMBL" id="KCZ87921.1"/>
    </source>
</evidence>
<dbReference type="SUPFAM" id="SSF47616">
    <property type="entry name" value="GST C-terminal domain-like"/>
    <property type="match status" value="1"/>
</dbReference>
<reference evidence="2 3" key="1">
    <citation type="journal article" date="2014" name="Antonie Van Leeuwenhoek">
        <title>Hyphomonas beringensis sp. nov. and Hyphomonas chukchiensis sp. nov., isolated from surface seawater of the Bering Sea and Chukchi Sea.</title>
        <authorList>
            <person name="Li C."/>
            <person name="Lai Q."/>
            <person name="Li G."/>
            <person name="Dong C."/>
            <person name="Wang J."/>
            <person name="Liao Y."/>
            <person name="Shao Z."/>
        </authorList>
    </citation>
    <scope>NUCLEOTIDE SEQUENCE [LARGE SCALE GENOMIC DNA]</scope>
    <source>
        <strain evidence="2 3">MHS-2</strain>
    </source>
</reference>
<dbReference type="InterPro" id="IPR004045">
    <property type="entry name" value="Glutathione_S-Trfase_N"/>
</dbReference>
<organism evidence="2 3">
    <name type="scientific">Hyphomonas johnsonii MHS-2</name>
    <dbReference type="NCBI Taxonomy" id="1280950"/>
    <lineage>
        <taxon>Bacteria</taxon>
        <taxon>Pseudomonadati</taxon>
        <taxon>Pseudomonadota</taxon>
        <taxon>Alphaproteobacteria</taxon>
        <taxon>Hyphomonadales</taxon>
        <taxon>Hyphomonadaceae</taxon>
        <taxon>Hyphomonas</taxon>
    </lineage>
</organism>
<dbReference type="Gene3D" id="1.20.1050.10">
    <property type="match status" value="1"/>
</dbReference>
<dbReference type="InterPro" id="IPR036282">
    <property type="entry name" value="Glutathione-S-Trfase_C_sf"/>
</dbReference>
<dbReference type="Pfam" id="PF13417">
    <property type="entry name" value="GST_N_3"/>
    <property type="match status" value="1"/>
</dbReference>
<proteinExistence type="predicted"/>
<keyword evidence="3" id="KW-1185">Reference proteome</keyword>
<accession>A0A059FBI5</accession>
<evidence type="ECO:0000259" key="1">
    <source>
        <dbReference type="Pfam" id="PF13417"/>
    </source>
</evidence>
<gene>
    <name evidence="2" type="ORF">HJO_16095</name>
</gene>
<comment type="caution">
    <text evidence="2">The sequence shown here is derived from an EMBL/GenBank/DDBJ whole genome shotgun (WGS) entry which is preliminary data.</text>
</comment>
<name>A0A059FBI5_9PROT</name>
<dbReference type="Gene3D" id="3.40.30.10">
    <property type="entry name" value="Glutaredoxin"/>
    <property type="match status" value="1"/>
</dbReference>
<dbReference type="STRING" id="1280950.HJO_16095"/>
<sequence length="319" mass="35542">MKMRALLRYRRLPHIWAHGKSAAAARKQVKVPVIPILEMPDGTFRNDSTPLIYELEAIHQARSVVPVDPAAAFLAHLLEDFADEWMTKAMFAYRWLDPVGSVQVSRWLSFDALEGGGLQQSQAHAEAFRKRQVDRIGLVGCTPGNFALIEATTRGVLAALEAHVVDGTCFFGDRPSLAEFALFGQISQLGTDPASQKMMQGDYPYTYRWLLHMDDMSGCEGDWHGPADFTPQVVERLLAIVGEVYLPFLVSNSRAILAGSEELSLSAMGCTYTQPVFRYQMKCLAEIRRHYAKIPASEKATLTELLQRTGCLDYVQEAA</sequence>
<evidence type="ECO:0000313" key="3">
    <source>
        <dbReference type="Proteomes" id="UP000025171"/>
    </source>
</evidence>
<feature type="domain" description="GST N-terminal" evidence="1">
    <location>
        <begin position="1"/>
        <end position="61"/>
    </location>
</feature>